<keyword evidence="3" id="KW-0106">Calcium</keyword>
<keyword evidence="5" id="KW-1185">Reference proteome</keyword>
<organism evidence="4 5">
    <name type="scientific">Sediminibacterium ginsengisoli</name>
    <dbReference type="NCBI Taxonomy" id="413434"/>
    <lineage>
        <taxon>Bacteria</taxon>
        <taxon>Pseudomonadati</taxon>
        <taxon>Bacteroidota</taxon>
        <taxon>Chitinophagia</taxon>
        <taxon>Chitinophagales</taxon>
        <taxon>Chitinophagaceae</taxon>
        <taxon>Sediminibacterium</taxon>
    </lineage>
</organism>
<dbReference type="PANTHER" id="PTHR11122:SF13">
    <property type="entry name" value="GLUCOSE-6-PHOSPHATE 1-EPIMERASE"/>
    <property type="match status" value="1"/>
</dbReference>
<dbReference type="InterPro" id="IPR037481">
    <property type="entry name" value="LacX"/>
</dbReference>
<dbReference type="AlphaFoldDB" id="A0A1T4JXG8"/>
<dbReference type="Gene3D" id="2.70.98.10">
    <property type="match status" value="1"/>
</dbReference>
<evidence type="ECO:0000256" key="1">
    <source>
        <dbReference type="ARBA" id="ARBA00001913"/>
    </source>
</evidence>
<evidence type="ECO:0000313" key="4">
    <source>
        <dbReference type="EMBL" id="SJZ34861.1"/>
    </source>
</evidence>
<evidence type="ECO:0000313" key="5">
    <source>
        <dbReference type="Proteomes" id="UP000190888"/>
    </source>
</evidence>
<protein>
    <submittedName>
        <fullName evidence="4">Galactose mutarotase</fullName>
    </submittedName>
</protein>
<dbReference type="PANTHER" id="PTHR11122">
    <property type="entry name" value="APOSPORY-ASSOCIATED PROTEIN C-RELATED"/>
    <property type="match status" value="1"/>
</dbReference>
<dbReference type="SUPFAM" id="SSF74650">
    <property type="entry name" value="Galactose mutarotase-like"/>
    <property type="match status" value="1"/>
</dbReference>
<evidence type="ECO:0000256" key="2">
    <source>
        <dbReference type="ARBA" id="ARBA00011245"/>
    </source>
</evidence>
<dbReference type="RefSeq" id="WP_078829630.1">
    <property type="nucleotide sequence ID" value="NZ_FUWH01000001.1"/>
</dbReference>
<proteinExistence type="predicted"/>
<dbReference type="GO" id="GO:0016853">
    <property type="term" value="F:isomerase activity"/>
    <property type="evidence" value="ECO:0007669"/>
    <property type="project" value="InterPro"/>
</dbReference>
<dbReference type="CDD" id="cd09024">
    <property type="entry name" value="Aldose_epim_lacX"/>
    <property type="match status" value="1"/>
</dbReference>
<evidence type="ECO:0000256" key="3">
    <source>
        <dbReference type="ARBA" id="ARBA00022837"/>
    </source>
</evidence>
<dbReference type="EMBL" id="FUWH01000001">
    <property type="protein sequence ID" value="SJZ34861.1"/>
    <property type="molecule type" value="Genomic_DNA"/>
</dbReference>
<sequence>MSNGTFTLTNKVLSVTVAAKGAELQSIRRLDNGLEYMWKGDPAFWGKKSPVLFPVVGGLKNGTYEFEGRSYQLGRHGFAREQDFECTEQTETKLTFTLSHSAATLAVYPFRFRFSIIYTLSETTLDVHYKTENTGTSPLFFSVGAHPAFAIPLTAETAYSDWQLVFSHNETAGKWPVLPEGVIAREPVPFFNGNNSIPLTKELFSGDALVFKNLASDSISIRSHRSSHGLTVQFAGFPYMGIWSSKNADFVCIEPWCGIADSEIATGKLEDKEGIQRLEAGQASDCNWRITVF</sequence>
<dbReference type="InterPro" id="IPR014718">
    <property type="entry name" value="GH-type_carb-bd"/>
</dbReference>
<dbReference type="InterPro" id="IPR008183">
    <property type="entry name" value="Aldose_1/G6P_1-epimerase"/>
</dbReference>
<accession>A0A1T4JXG8</accession>
<dbReference type="Pfam" id="PF01263">
    <property type="entry name" value="Aldose_epim"/>
    <property type="match status" value="1"/>
</dbReference>
<dbReference type="STRING" id="413434.SAMN04488132_101285"/>
<dbReference type="Proteomes" id="UP000190888">
    <property type="component" value="Unassembled WGS sequence"/>
</dbReference>
<dbReference type="OrthoDB" id="9795355at2"/>
<reference evidence="4 5" key="1">
    <citation type="submission" date="2017-02" db="EMBL/GenBank/DDBJ databases">
        <authorList>
            <person name="Peterson S.W."/>
        </authorList>
    </citation>
    <scope>NUCLEOTIDE SEQUENCE [LARGE SCALE GENOMIC DNA]</scope>
    <source>
        <strain evidence="4 5">DSM 22335</strain>
    </source>
</reference>
<dbReference type="GO" id="GO:0030246">
    <property type="term" value="F:carbohydrate binding"/>
    <property type="evidence" value="ECO:0007669"/>
    <property type="project" value="InterPro"/>
</dbReference>
<comment type="subunit">
    <text evidence="2">Monomer.</text>
</comment>
<gene>
    <name evidence="4" type="ORF">SAMN04488132_101285</name>
</gene>
<name>A0A1T4JXG8_9BACT</name>
<dbReference type="GO" id="GO:0005975">
    <property type="term" value="P:carbohydrate metabolic process"/>
    <property type="evidence" value="ECO:0007669"/>
    <property type="project" value="InterPro"/>
</dbReference>
<dbReference type="InterPro" id="IPR011013">
    <property type="entry name" value="Gal_mutarotase_sf_dom"/>
</dbReference>
<comment type="cofactor">
    <cofactor evidence="1">
        <name>Ca(2+)</name>
        <dbReference type="ChEBI" id="CHEBI:29108"/>
    </cofactor>
</comment>